<keyword evidence="5" id="KW-1185">Reference proteome</keyword>
<dbReference type="Gene3D" id="3.40.630.30">
    <property type="match status" value="1"/>
</dbReference>
<dbReference type="InterPro" id="IPR050832">
    <property type="entry name" value="Bact_Acetyltransf"/>
</dbReference>
<evidence type="ECO:0000259" key="3">
    <source>
        <dbReference type="PROSITE" id="PS51186"/>
    </source>
</evidence>
<dbReference type="CDD" id="cd04301">
    <property type="entry name" value="NAT_SF"/>
    <property type="match status" value="1"/>
</dbReference>
<organism evidence="4 5">
    <name type="scientific">Thioclava electrotropha</name>
    <dbReference type="NCBI Taxonomy" id="1549850"/>
    <lineage>
        <taxon>Bacteria</taxon>
        <taxon>Pseudomonadati</taxon>
        <taxon>Pseudomonadota</taxon>
        <taxon>Alphaproteobacteria</taxon>
        <taxon>Rhodobacterales</taxon>
        <taxon>Paracoccaceae</taxon>
        <taxon>Thioclava</taxon>
    </lineage>
</organism>
<dbReference type="Proteomes" id="UP000192422">
    <property type="component" value="Chromosome"/>
</dbReference>
<keyword evidence="1" id="KW-0808">Transferase</keyword>
<dbReference type="Pfam" id="PF13508">
    <property type="entry name" value="Acetyltransf_7"/>
    <property type="match status" value="1"/>
</dbReference>
<dbReference type="RefSeq" id="WP_083075167.1">
    <property type="nucleotide sequence ID" value="NZ_CAJWUB010000018.1"/>
</dbReference>
<evidence type="ECO:0000313" key="5">
    <source>
        <dbReference type="Proteomes" id="UP000192422"/>
    </source>
</evidence>
<keyword evidence="2" id="KW-0012">Acyltransferase</keyword>
<dbReference type="PROSITE" id="PS51186">
    <property type="entry name" value="GNAT"/>
    <property type="match status" value="1"/>
</dbReference>
<dbReference type="PANTHER" id="PTHR43877">
    <property type="entry name" value="AMINOALKYLPHOSPHONATE N-ACETYLTRANSFERASE-RELATED-RELATED"/>
    <property type="match status" value="1"/>
</dbReference>
<name>A0ABX6YSJ5_9RHOB</name>
<dbReference type="InterPro" id="IPR000182">
    <property type="entry name" value="GNAT_dom"/>
</dbReference>
<evidence type="ECO:0000256" key="2">
    <source>
        <dbReference type="ARBA" id="ARBA00023315"/>
    </source>
</evidence>
<sequence length="149" mass="16564">MTVTLRPAHDADRDAIADLWHLSASLPGVGPPVMPSRTALRARVDEEMTAGWQVTLAEDQGRIMAFLALKPREAILAELFVHPDWIGHGIGSRLMAQAKAALPEGFRLYTSETNSRAQAFYLHHGMERLQTDTHPRTGHAMVWYGWPGN</sequence>
<proteinExistence type="predicted"/>
<dbReference type="SUPFAM" id="SSF55729">
    <property type="entry name" value="Acyl-CoA N-acyltransferases (Nat)"/>
    <property type="match status" value="1"/>
</dbReference>
<feature type="domain" description="N-acetyltransferase" evidence="3">
    <location>
        <begin position="3"/>
        <end position="149"/>
    </location>
</feature>
<dbReference type="InterPro" id="IPR016181">
    <property type="entry name" value="Acyl_CoA_acyltransferase"/>
</dbReference>
<reference evidence="4 5" key="1">
    <citation type="submission" date="2020-05" db="EMBL/GenBank/DDBJ databases">
        <title>Thioclava electrotropha strain Elox9 finished genome.</title>
        <authorList>
            <person name="Rowe A.R."/>
            <person name="Wilbanks E.G."/>
        </authorList>
    </citation>
    <scope>NUCLEOTIDE SEQUENCE [LARGE SCALE GENOMIC DNA]</scope>
    <source>
        <strain evidence="4 5">Elox9</strain>
    </source>
</reference>
<evidence type="ECO:0000256" key="1">
    <source>
        <dbReference type="ARBA" id="ARBA00022679"/>
    </source>
</evidence>
<protein>
    <submittedName>
        <fullName evidence="4">GNAT family N-acetyltransferase</fullName>
    </submittedName>
</protein>
<evidence type="ECO:0000313" key="4">
    <source>
        <dbReference type="EMBL" id="QPZ90789.1"/>
    </source>
</evidence>
<dbReference type="EMBL" id="CP053562">
    <property type="protein sequence ID" value="QPZ90789.1"/>
    <property type="molecule type" value="Genomic_DNA"/>
</dbReference>
<accession>A0ABX6YSJ5</accession>
<gene>
    <name evidence="4" type="ORF">AKL02_007640</name>
</gene>